<dbReference type="EMBL" id="JAQQDB010000159">
    <property type="protein sequence ID" value="MFM0523347.1"/>
    <property type="molecule type" value="Genomic_DNA"/>
</dbReference>
<gene>
    <name evidence="2" type="ORF">PQR08_38660</name>
</gene>
<feature type="non-terminal residue" evidence="2">
    <location>
        <position position="97"/>
    </location>
</feature>
<dbReference type="Pfam" id="PF00668">
    <property type="entry name" value="Condensation"/>
    <property type="match status" value="1"/>
</dbReference>
<name>A0ABW9D0I6_9BURK</name>
<organism evidence="2 3">
    <name type="scientific">Caballeronia jiangsuensis</name>
    <dbReference type="NCBI Taxonomy" id="1458357"/>
    <lineage>
        <taxon>Bacteria</taxon>
        <taxon>Pseudomonadati</taxon>
        <taxon>Pseudomonadota</taxon>
        <taxon>Betaproteobacteria</taxon>
        <taxon>Burkholderiales</taxon>
        <taxon>Burkholderiaceae</taxon>
        <taxon>Caballeronia</taxon>
    </lineage>
</organism>
<sequence>HAQIEPLIGLFVNTLVLRADLSGSPSLRDLLAQVRDTTLAAYAHQDLPFEKLVEALAPVRDTSRTPLFQVMFVLQNAPMEALALPGLTLTLLPGAEA</sequence>
<dbReference type="Gene3D" id="3.30.559.30">
    <property type="entry name" value="Nonribosomal peptide synthetase, condensation domain"/>
    <property type="match status" value="1"/>
</dbReference>
<dbReference type="InterPro" id="IPR001242">
    <property type="entry name" value="Condensation_dom"/>
</dbReference>
<feature type="domain" description="Condensation" evidence="1">
    <location>
        <begin position="2"/>
        <end position="79"/>
    </location>
</feature>
<protein>
    <submittedName>
        <fullName evidence="2">Condensation domain-containing protein</fullName>
    </submittedName>
</protein>
<dbReference type="SUPFAM" id="SSF52777">
    <property type="entry name" value="CoA-dependent acyltransferases"/>
    <property type="match status" value="1"/>
</dbReference>
<keyword evidence="3" id="KW-1185">Reference proteome</keyword>
<proteinExistence type="predicted"/>
<evidence type="ECO:0000313" key="3">
    <source>
        <dbReference type="Proteomes" id="UP001629462"/>
    </source>
</evidence>
<accession>A0ABW9D0I6</accession>
<evidence type="ECO:0000259" key="1">
    <source>
        <dbReference type="Pfam" id="PF00668"/>
    </source>
</evidence>
<dbReference type="PANTHER" id="PTHR45527">
    <property type="entry name" value="NONRIBOSOMAL PEPTIDE SYNTHETASE"/>
    <property type="match status" value="1"/>
</dbReference>
<evidence type="ECO:0000313" key="2">
    <source>
        <dbReference type="EMBL" id="MFM0523347.1"/>
    </source>
</evidence>
<reference evidence="2 3" key="1">
    <citation type="journal article" date="2024" name="Chem. Sci.">
        <title>Discovery of megapolipeptins by genome mining of a Burkholderiales bacteria collection.</title>
        <authorList>
            <person name="Paulo B.S."/>
            <person name="Recchia M.J.J."/>
            <person name="Lee S."/>
            <person name="Fergusson C.H."/>
            <person name="Romanowski S.B."/>
            <person name="Hernandez A."/>
            <person name="Krull N."/>
            <person name="Liu D.Y."/>
            <person name="Cavanagh H."/>
            <person name="Bos A."/>
            <person name="Gray C.A."/>
            <person name="Murphy B.T."/>
            <person name="Linington R.G."/>
            <person name="Eustaquio A.S."/>
        </authorList>
    </citation>
    <scope>NUCLEOTIDE SEQUENCE [LARGE SCALE GENOMIC DNA]</scope>
    <source>
        <strain evidence="2 3">RL17-374-BIF-D</strain>
    </source>
</reference>
<comment type="caution">
    <text evidence="2">The sequence shown here is derived from an EMBL/GenBank/DDBJ whole genome shotgun (WGS) entry which is preliminary data.</text>
</comment>
<dbReference type="Proteomes" id="UP001629462">
    <property type="component" value="Unassembled WGS sequence"/>
</dbReference>
<dbReference type="RefSeq" id="WP_408164536.1">
    <property type="nucleotide sequence ID" value="NZ_JAQQDB010000159.1"/>
</dbReference>
<feature type="non-terminal residue" evidence="2">
    <location>
        <position position="1"/>
    </location>
</feature>
<dbReference type="PANTHER" id="PTHR45527:SF1">
    <property type="entry name" value="FATTY ACID SYNTHASE"/>
    <property type="match status" value="1"/>
</dbReference>